<proteinExistence type="predicted"/>
<organism evidence="2 3">
    <name type="scientific">Stylosanthes scabra</name>
    <dbReference type="NCBI Taxonomy" id="79078"/>
    <lineage>
        <taxon>Eukaryota</taxon>
        <taxon>Viridiplantae</taxon>
        <taxon>Streptophyta</taxon>
        <taxon>Embryophyta</taxon>
        <taxon>Tracheophyta</taxon>
        <taxon>Spermatophyta</taxon>
        <taxon>Magnoliopsida</taxon>
        <taxon>eudicotyledons</taxon>
        <taxon>Gunneridae</taxon>
        <taxon>Pentapetalae</taxon>
        <taxon>rosids</taxon>
        <taxon>fabids</taxon>
        <taxon>Fabales</taxon>
        <taxon>Fabaceae</taxon>
        <taxon>Papilionoideae</taxon>
        <taxon>50 kb inversion clade</taxon>
        <taxon>dalbergioids sensu lato</taxon>
        <taxon>Dalbergieae</taxon>
        <taxon>Pterocarpus clade</taxon>
        <taxon>Stylosanthes</taxon>
    </lineage>
</organism>
<evidence type="ECO:0000313" key="3">
    <source>
        <dbReference type="Proteomes" id="UP001341840"/>
    </source>
</evidence>
<protein>
    <submittedName>
        <fullName evidence="2">Uncharacterized protein</fullName>
    </submittedName>
</protein>
<accession>A0ABU6VD72</accession>
<name>A0ABU6VD72_9FABA</name>
<dbReference type="Proteomes" id="UP001341840">
    <property type="component" value="Unassembled WGS sequence"/>
</dbReference>
<evidence type="ECO:0000256" key="1">
    <source>
        <dbReference type="SAM" id="MobiDB-lite"/>
    </source>
</evidence>
<gene>
    <name evidence="2" type="ORF">PIB30_036955</name>
</gene>
<reference evidence="2 3" key="1">
    <citation type="journal article" date="2023" name="Plants (Basel)">
        <title>Bridging the Gap: Combining Genomics and Transcriptomics Approaches to Understand Stylosanthes scabra, an Orphan Legume from the Brazilian Caatinga.</title>
        <authorList>
            <person name="Ferreira-Neto J.R.C."/>
            <person name="da Silva M.D."/>
            <person name="Binneck E."/>
            <person name="de Melo N.F."/>
            <person name="da Silva R.H."/>
            <person name="de Melo A.L.T.M."/>
            <person name="Pandolfi V."/>
            <person name="Bustamante F.O."/>
            <person name="Brasileiro-Vidal A.C."/>
            <person name="Benko-Iseppon A.M."/>
        </authorList>
    </citation>
    <scope>NUCLEOTIDE SEQUENCE [LARGE SCALE GENOMIC DNA]</scope>
    <source>
        <tissue evidence="2">Leaves</tissue>
    </source>
</reference>
<feature type="region of interest" description="Disordered" evidence="1">
    <location>
        <begin position="89"/>
        <end position="114"/>
    </location>
</feature>
<sequence length="194" mass="21602">MDLKKLMAIAEEMEQVSAATETDLKEANIEIQMLGMPKHCKKTQLGRKIAATMDRVSECEIYEATRTQVRFLTATVTLDINKPIQKGANLGYDEGNCSKSSRDEEEGNNRSKELGPWLKVNQVGVKVDIGSSKTKENTARDTNHNRNEATHKRFTEQLLAKLAGFSVVEPSGNTMGKTKTIPLINPFLMVYVVL</sequence>
<comment type="caution">
    <text evidence="2">The sequence shown here is derived from an EMBL/GenBank/DDBJ whole genome shotgun (WGS) entry which is preliminary data.</text>
</comment>
<evidence type="ECO:0000313" key="2">
    <source>
        <dbReference type="EMBL" id="MED6171044.1"/>
    </source>
</evidence>
<keyword evidence="3" id="KW-1185">Reference proteome</keyword>
<dbReference type="EMBL" id="JASCZI010151218">
    <property type="protein sequence ID" value="MED6171044.1"/>
    <property type="molecule type" value="Genomic_DNA"/>
</dbReference>